<proteinExistence type="inferred from homology"/>
<dbReference type="PANTHER" id="PTHR10672">
    <property type="entry name" value="ADDUCIN"/>
    <property type="match status" value="1"/>
</dbReference>
<dbReference type="RefSeq" id="WP_379099500.1">
    <property type="nucleotide sequence ID" value="NZ_JBHUGZ010000010.1"/>
</dbReference>
<dbReference type="InterPro" id="IPR036409">
    <property type="entry name" value="Aldolase_II/adducin_N_sf"/>
</dbReference>
<dbReference type="EMBL" id="JBHUGZ010000010">
    <property type="protein sequence ID" value="MFD1984057.1"/>
    <property type="molecule type" value="Genomic_DNA"/>
</dbReference>
<comment type="similarity">
    <text evidence="1">Belongs to the aldolase class II family.</text>
</comment>
<evidence type="ECO:0000313" key="3">
    <source>
        <dbReference type="EMBL" id="MFD1984057.1"/>
    </source>
</evidence>
<dbReference type="NCBIfam" id="NF004855">
    <property type="entry name" value="PRK06208.1"/>
    <property type="match status" value="1"/>
</dbReference>
<organism evidence="3 4">
    <name type="scientific">Mesorhizobium newzealandense</name>
    <dbReference type="NCBI Taxonomy" id="1300302"/>
    <lineage>
        <taxon>Bacteria</taxon>
        <taxon>Pseudomonadati</taxon>
        <taxon>Pseudomonadota</taxon>
        <taxon>Alphaproteobacteria</taxon>
        <taxon>Hyphomicrobiales</taxon>
        <taxon>Phyllobacteriaceae</taxon>
        <taxon>Mesorhizobium</taxon>
    </lineage>
</organism>
<dbReference type="Pfam" id="PF00596">
    <property type="entry name" value="Aldolase_II"/>
    <property type="match status" value="1"/>
</dbReference>
<dbReference type="InterPro" id="IPR001303">
    <property type="entry name" value="Aldolase_II/adducin_N"/>
</dbReference>
<dbReference type="SUPFAM" id="SSF53639">
    <property type="entry name" value="AraD/HMP-PK domain-like"/>
    <property type="match status" value="1"/>
</dbReference>
<sequence length="275" mass="30264">MDVVTSIPDTESDLAVSKQAAYEPLFKRRGPSRFEDLGQERQHRKERLAAGFRIFAALGFSEGVAGHITARDPEFTDTFWVNPFGMHFAHITVSDLIRVDSAGDVVEGSMPVNVAAFAIHHQVHAARPDVVAAAHTHSIYGKAWSAVGRLLDPITQDACAFYEDHVFFDDTRVLVTEASEAARIAECLGTHKAAILRNHGLLSVGQTVDEAVWWFISMERCCQAQFLAESVGTPLQVDPENARATRAVNGTPLAGWFQCQPLCDRILRQQPDLLG</sequence>
<dbReference type="Gene3D" id="3.40.225.10">
    <property type="entry name" value="Class II aldolase/adducin N-terminal domain"/>
    <property type="match status" value="1"/>
</dbReference>
<name>A0ABW4UBV5_9HYPH</name>
<dbReference type="SMART" id="SM01007">
    <property type="entry name" value="Aldolase_II"/>
    <property type="match status" value="1"/>
</dbReference>
<dbReference type="PANTHER" id="PTHR10672:SF3">
    <property type="entry name" value="PROTEIN HU-LI TAI SHAO"/>
    <property type="match status" value="1"/>
</dbReference>
<gene>
    <name evidence="3" type="ORF">ACFSOZ_15480</name>
</gene>
<feature type="domain" description="Class II aldolase/adducin N-terminal" evidence="2">
    <location>
        <begin position="46"/>
        <end position="226"/>
    </location>
</feature>
<evidence type="ECO:0000256" key="1">
    <source>
        <dbReference type="ARBA" id="ARBA00037961"/>
    </source>
</evidence>
<evidence type="ECO:0000313" key="4">
    <source>
        <dbReference type="Proteomes" id="UP001597405"/>
    </source>
</evidence>
<dbReference type="InterPro" id="IPR051017">
    <property type="entry name" value="Aldolase-II_Adducin_sf"/>
</dbReference>
<protein>
    <submittedName>
        <fullName evidence="3">Class II aldolase/adducin family protein</fullName>
    </submittedName>
</protein>
<accession>A0ABW4UBV5</accession>
<dbReference type="Proteomes" id="UP001597405">
    <property type="component" value="Unassembled WGS sequence"/>
</dbReference>
<comment type="caution">
    <text evidence="3">The sequence shown here is derived from an EMBL/GenBank/DDBJ whole genome shotgun (WGS) entry which is preliminary data.</text>
</comment>
<evidence type="ECO:0000259" key="2">
    <source>
        <dbReference type="SMART" id="SM01007"/>
    </source>
</evidence>
<keyword evidence="4" id="KW-1185">Reference proteome</keyword>
<reference evidence="4" key="1">
    <citation type="journal article" date="2019" name="Int. J. Syst. Evol. Microbiol.">
        <title>The Global Catalogue of Microorganisms (GCM) 10K type strain sequencing project: providing services to taxonomists for standard genome sequencing and annotation.</title>
        <authorList>
            <consortium name="The Broad Institute Genomics Platform"/>
            <consortium name="The Broad Institute Genome Sequencing Center for Infectious Disease"/>
            <person name="Wu L."/>
            <person name="Ma J."/>
        </authorList>
    </citation>
    <scope>NUCLEOTIDE SEQUENCE [LARGE SCALE GENOMIC DNA]</scope>
    <source>
        <strain evidence="4">CGMCC 1.16225</strain>
    </source>
</reference>